<feature type="region of interest" description="Disordered" evidence="1">
    <location>
        <begin position="141"/>
        <end position="173"/>
    </location>
</feature>
<evidence type="ECO:0000313" key="3">
    <source>
        <dbReference type="Proteomes" id="UP001281761"/>
    </source>
</evidence>
<feature type="region of interest" description="Disordered" evidence="1">
    <location>
        <begin position="216"/>
        <end position="246"/>
    </location>
</feature>
<feature type="compositionally biased region" description="Basic residues" evidence="1">
    <location>
        <begin position="422"/>
        <end position="440"/>
    </location>
</feature>
<feature type="compositionally biased region" description="Polar residues" evidence="1">
    <location>
        <begin position="297"/>
        <end position="381"/>
    </location>
</feature>
<feature type="compositionally biased region" description="Polar residues" evidence="1">
    <location>
        <begin position="8"/>
        <end position="65"/>
    </location>
</feature>
<dbReference type="EMBL" id="JARBJD010000029">
    <property type="protein sequence ID" value="KAK2959538.1"/>
    <property type="molecule type" value="Genomic_DNA"/>
</dbReference>
<comment type="caution">
    <text evidence="2">The sequence shown here is derived from an EMBL/GenBank/DDBJ whole genome shotgun (WGS) entry which is preliminary data.</text>
</comment>
<evidence type="ECO:0000256" key="1">
    <source>
        <dbReference type="SAM" id="MobiDB-lite"/>
    </source>
</evidence>
<evidence type="ECO:0000313" key="2">
    <source>
        <dbReference type="EMBL" id="KAK2959538.1"/>
    </source>
</evidence>
<protein>
    <submittedName>
        <fullName evidence="2">Uncharacterized protein</fullName>
    </submittedName>
</protein>
<feature type="compositionally biased region" description="Acidic residues" evidence="1">
    <location>
        <begin position="449"/>
        <end position="460"/>
    </location>
</feature>
<feature type="compositionally biased region" description="Basic and acidic residues" evidence="1">
    <location>
        <begin position="411"/>
        <end position="421"/>
    </location>
</feature>
<organism evidence="2 3">
    <name type="scientific">Blattamonas nauphoetae</name>
    <dbReference type="NCBI Taxonomy" id="2049346"/>
    <lineage>
        <taxon>Eukaryota</taxon>
        <taxon>Metamonada</taxon>
        <taxon>Preaxostyla</taxon>
        <taxon>Oxymonadida</taxon>
        <taxon>Blattamonas</taxon>
    </lineage>
</organism>
<reference evidence="2 3" key="1">
    <citation type="journal article" date="2022" name="bioRxiv">
        <title>Genomics of Preaxostyla Flagellates Illuminates Evolutionary Transitions and the Path Towards Mitochondrial Loss.</title>
        <authorList>
            <person name="Novak L.V.F."/>
            <person name="Treitli S.C."/>
            <person name="Pyrih J."/>
            <person name="Halakuc P."/>
            <person name="Pipaliya S.V."/>
            <person name="Vacek V."/>
            <person name="Brzon O."/>
            <person name="Soukal P."/>
            <person name="Eme L."/>
            <person name="Dacks J.B."/>
            <person name="Karnkowska A."/>
            <person name="Elias M."/>
            <person name="Hampl V."/>
        </authorList>
    </citation>
    <scope>NUCLEOTIDE SEQUENCE [LARGE SCALE GENOMIC DNA]</scope>
    <source>
        <strain evidence="2">NAU3</strain>
        <tissue evidence="2">Gut</tissue>
    </source>
</reference>
<feature type="region of interest" description="Disordered" evidence="1">
    <location>
        <begin position="402"/>
        <end position="474"/>
    </location>
</feature>
<keyword evidence="3" id="KW-1185">Reference proteome</keyword>
<feature type="compositionally biased region" description="Acidic residues" evidence="1">
    <location>
        <begin position="150"/>
        <end position="161"/>
    </location>
</feature>
<dbReference type="Proteomes" id="UP001281761">
    <property type="component" value="Unassembled WGS sequence"/>
</dbReference>
<feature type="region of interest" description="Disordered" evidence="1">
    <location>
        <begin position="297"/>
        <end position="389"/>
    </location>
</feature>
<proteinExistence type="predicted"/>
<gene>
    <name evidence="2" type="ORF">BLNAU_5587</name>
</gene>
<name>A0ABQ9Y745_9EUKA</name>
<sequence length="474" mass="53255">MSVDRSDQSLNPPLTDTNPNSLQSLPDSPISPINPSQFPISPLPSTTDSLAQQKSSEPNTPQSQTEHPEDDWDRACTPPMNSVYGIGAMSTLEDDKRKHRLNDSPIRSTGLTNRVLRETPERTDDFEDKIDSYSAYYLQRLSTRQSNQTDEIEDSSDEEMEETGRYQQEYRQPQTDYQADLCFDMYTSQEMFDTQQTIEQISKWLSQDDMGIFPQHRRTTSRSSSLNSEDLQTRPEQIVHSQSSTGLQPQMTITEISSFLGELCQLPSLSQQIEHVISWSLDQGIMLSLSRLQPTILPSNPSQRSPENAPVSPTFSGVSDTSEHNSSPFAHLITNNRSTPPSNPTISHQKYPNETDIVSSNSSFRVSPDNQSPSSSTNRSPMTGLPRKEDDTDAYLASMLTKYSIAPPPAVRDEFETDQVKKTRKKKKSKRNSAPRRHARANADRVDPAEPDNVEDDGENDQFISPLSDAMEDS</sequence>
<accession>A0ABQ9Y745</accession>
<feature type="region of interest" description="Disordered" evidence="1">
    <location>
        <begin position="1"/>
        <end position="85"/>
    </location>
</feature>